<accession>A0A9P1H5W1</accession>
<reference evidence="3" key="1">
    <citation type="submission" date="2022-11" db="EMBL/GenBank/DDBJ databases">
        <authorList>
            <person name="Scott C."/>
            <person name="Bruce N."/>
        </authorList>
    </citation>
    <scope>NUCLEOTIDE SEQUENCE</scope>
</reference>
<evidence type="ECO:0000313" key="3">
    <source>
        <dbReference type="EMBL" id="CAI4216540.1"/>
    </source>
</evidence>
<evidence type="ECO:0000313" key="4">
    <source>
        <dbReference type="Proteomes" id="UP000838763"/>
    </source>
</evidence>
<keyword evidence="2" id="KW-0472">Membrane</keyword>
<dbReference type="Proteomes" id="UP000838763">
    <property type="component" value="Unassembled WGS sequence"/>
</dbReference>
<keyword evidence="1" id="KW-0813">Transport</keyword>
<proteinExistence type="predicted"/>
<protein>
    <submittedName>
        <fullName evidence="3">Uncharacterized protein</fullName>
    </submittedName>
</protein>
<dbReference type="GO" id="GO:0016020">
    <property type="term" value="C:membrane"/>
    <property type="evidence" value="ECO:0007669"/>
    <property type="project" value="TreeGrafter"/>
</dbReference>
<dbReference type="PANTHER" id="PTHR12266">
    <property type="entry name" value="NA+/CA2+ K+ INDEPENDENT EXCHANGER"/>
    <property type="match status" value="1"/>
</dbReference>
<sequence length="157" mass="17206">MNSDANNLARGSDGARFTLRATSILGQQDKPLGLHSKGGSQTTECRDVHHIRDHATAHDICLFVKTNCDDEQPGLIPYLTLYYCTFFYARIAGFTFLITWLGLLFSTIGIAASDFFTPNLQTIAGVLSMPENLTGVTFLAVGNGSPTFQYRHVDAIE</sequence>
<evidence type="ECO:0000256" key="2">
    <source>
        <dbReference type="SAM" id="Phobius"/>
    </source>
</evidence>
<organism evidence="3 4">
    <name type="scientific">Parascedosporium putredinis</name>
    <dbReference type="NCBI Taxonomy" id="1442378"/>
    <lineage>
        <taxon>Eukaryota</taxon>
        <taxon>Fungi</taxon>
        <taxon>Dikarya</taxon>
        <taxon>Ascomycota</taxon>
        <taxon>Pezizomycotina</taxon>
        <taxon>Sordariomycetes</taxon>
        <taxon>Hypocreomycetidae</taxon>
        <taxon>Microascales</taxon>
        <taxon>Microascaceae</taxon>
        <taxon>Parascedosporium</taxon>
    </lineage>
</organism>
<keyword evidence="2" id="KW-0812">Transmembrane</keyword>
<comment type="caution">
    <text evidence="3">The sequence shown here is derived from an EMBL/GenBank/DDBJ whole genome shotgun (WGS) entry which is preliminary data.</text>
</comment>
<dbReference type="EMBL" id="CALLCH030000015">
    <property type="protein sequence ID" value="CAI4216540.1"/>
    <property type="molecule type" value="Genomic_DNA"/>
</dbReference>
<dbReference type="GO" id="GO:0006874">
    <property type="term" value="P:intracellular calcium ion homeostasis"/>
    <property type="evidence" value="ECO:0007669"/>
    <property type="project" value="TreeGrafter"/>
</dbReference>
<dbReference type="PANTHER" id="PTHR12266:SF0">
    <property type="entry name" value="MITOCHONDRIAL SODIUM_CALCIUM EXCHANGER PROTEIN"/>
    <property type="match status" value="1"/>
</dbReference>
<gene>
    <name evidence="3" type="ORF">PPNO1_LOCUS6193</name>
</gene>
<dbReference type="GO" id="GO:0008324">
    <property type="term" value="F:monoatomic cation transmembrane transporter activity"/>
    <property type="evidence" value="ECO:0007669"/>
    <property type="project" value="TreeGrafter"/>
</dbReference>
<evidence type="ECO:0000256" key="1">
    <source>
        <dbReference type="ARBA" id="ARBA00022448"/>
    </source>
</evidence>
<name>A0A9P1H5W1_9PEZI</name>
<dbReference type="AlphaFoldDB" id="A0A9P1H5W1"/>
<keyword evidence="2" id="KW-1133">Transmembrane helix</keyword>
<dbReference type="OrthoDB" id="407410at2759"/>
<dbReference type="InterPro" id="IPR051359">
    <property type="entry name" value="CaCA_antiporter"/>
</dbReference>
<keyword evidence="4" id="KW-1185">Reference proteome</keyword>
<feature type="transmembrane region" description="Helical" evidence="2">
    <location>
        <begin position="87"/>
        <end position="112"/>
    </location>
</feature>